<dbReference type="KEGG" id="pabo:BCY86_03595"/>
<accession>A0A1L6MWF4</accession>
<reference evidence="1 2" key="1">
    <citation type="submission" date="2016-08" db="EMBL/GenBank/DDBJ databases">
        <title>Identification and validation of antigenic proteins from Pajaroellobacter abortibovis using de-novo genome sequence assembly and reverse vaccinology.</title>
        <authorList>
            <person name="Welly B.T."/>
            <person name="Miller M.R."/>
            <person name="Stott J.L."/>
            <person name="Blanchard M.T."/>
            <person name="Islas-Trejo A.D."/>
            <person name="O'Rourke S.M."/>
            <person name="Young A.E."/>
            <person name="Medrano J.F."/>
            <person name="Van Eenennaam A.L."/>
        </authorList>
    </citation>
    <scope>NUCLEOTIDE SEQUENCE [LARGE SCALE GENOMIC DNA]</scope>
    <source>
        <strain evidence="1 2">BTF92-0548A/99-0131</strain>
    </source>
</reference>
<dbReference type="STRING" id="1882918.BCY86_03595"/>
<gene>
    <name evidence="1" type="ORF">BCY86_03595</name>
</gene>
<dbReference type="Proteomes" id="UP000185544">
    <property type="component" value="Chromosome"/>
</dbReference>
<evidence type="ECO:0000313" key="2">
    <source>
        <dbReference type="Proteomes" id="UP000185544"/>
    </source>
</evidence>
<dbReference type="EMBL" id="CP016908">
    <property type="protein sequence ID" value="APR99861.1"/>
    <property type="molecule type" value="Genomic_DNA"/>
</dbReference>
<keyword evidence="2" id="KW-1185">Reference proteome</keyword>
<protein>
    <submittedName>
        <fullName evidence="1">Uncharacterized protein</fullName>
    </submittedName>
</protein>
<proteinExistence type="predicted"/>
<organism evidence="1 2">
    <name type="scientific">Pajaroellobacter abortibovis</name>
    <dbReference type="NCBI Taxonomy" id="1882918"/>
    <lineage>
        <taxon>Bacteria</taxon>
        <taxon>Pseudomonadati</taxon>
        <taxon>Myxococcota</taxon>
        <taxon>Polyangia</taxon>
        <taxon>Polyangiales</taxon>
        <taxon>Polyangiaceae</taxon>
    </lineage>
</organism>
<evidence type="ECO:0000313" key="1">
    <source>
        <dbReference type="EMBL" id="APR99861.1"/>
    </source>
</evidence>
<sequence length="79" mass="9379">MAEVLIVDLQRGKNPCKCLSGHQKQQRNWPKLKAFSLNLTNLEETRDILKQVNLWRNLLFLEFQPVRMDPPKEQSDNFQ</sequence>
<dbReference type="AlphaFoldDB" id="A0A1L6MWF4"/>
<name>A0A1L6MWF4_9BACT</name>